<evidence type="ECO:0000256" key="6">
    <source>
        <dbReference type="SAM" id="Phobius"/>
    </source>
</evidence>
<gene>
    <name evidence="8" type="ORF">Daus18300_012330</name>
</gene>
<feature type="transmembrane region" description="Helical" evidence="6">
    <location>
        <begin position="237"/>
        <end position="257"/>
    </location>
</feature>
<keyword evidence="9" id="KW-1185">Reference proteome</keyword>
<proteinExistence type="predicted"/>
<feature type="transmembrane region" description="Helical" evidence="6">
    <location>
        <begin position="208"/>
        <end position="231"/>
    </location>
</feature>
<evidence type="ECO:0000259" key="7">
    <source>
        <dbReference type="PROSITE" id="PS50850"/>
    </source>
</evidence>
<accession>A0ABR3W345</accession>
<comment type="caution">
    <text evidence="8">The sequence shown here is derived from an EMBL/GenBank/DDBJ whole genome shotgun (WGS) entry which is preliminary data.</text>
</comment>
<dbReference type="CDD" id="cd17323">
    <property type="entry name" value="MFS_Tpo1_MDR_like"/>
    <property type="match status" value="1"/>
</dbReference>
<evidence type="ECO:0000256" key="3">
    <source>
        <dbReference type="ARBA" id="ARBA00022989"/>
    </source>
</evidence>
<feature type="transmembrane region" description="Helical" evidence="6">
    <location>
        <begin position="149"/>
        <end position="169"/>
    </location>
</feature>
<dbReference type="PANTHER" id="PTHR23502:SF38">
    <property type="entry name" value="POLYAMINE TRANSPORTER 4"/>
    <property type="match status" value="1"/>
</dbReference>
<dbReference type="Pfam" id="PF07690">
    <property type="entry name" value="MFS_1"/>
    <property type="match status" value="1"/>
</dbReference>
<evidence type="ECO:0000256" key="4">
    <source>
        <dbReference type="ARBA" id="ARBA00023136"/>
    </source>
</evidence>
<keyword evidence="3 6" id="KW-1133">Transmembrane helix</keyword>
<feature type="transmembrane region" description="Helical" evidence="6">
    <location>
        <begin position="388"/>
        <end position="407"/>
    </location>
</feature>
<evidence type="ECO:0000256" key="2">
    <source>
        <dbReference type="ARBA" id="ARBA00022692"/>
    </source>
</evidence>
<reference evidence="8 9" key="1">
    <citation type="journal article" date="2024" name="IMA Fungus">
        <title>IMA Genome - F19 : A genome assembly and annotation guide to empower mycologists, including annotated draft genome sequences of Ceratocystis pirilliformis, Diaporthe australafricana, Fusarium ophioides, Paecilomyces lecythidis, and Sporothrix stenoceras.</title>
        <authorList>
            <person name="Aylward J."/>
            <person name="Wilson A.M."/>
            <person name="Visagie C.M."/>
            <person name="Spraker J."/>
            <person name="Barnes I."/>
            <person name="Buitendag C."/>
            <person name="Ceriani C."/>
            <person name="Del Mar Angel L."/>
            <person name="du Plessis D."/>
            <person name="Fuchs T."/>
            <person name="Gasser K."/>
            <person name="Kramer D."/>
            <person name="Li W."/>
            <person name="Munsamy K."/>
            <person name="Piso A."/>
            <person name="Price J.L."/>
            <person name="Sonnekus B."/>
            <person name="Thomas C."/>
            <person name="van der Nest A."/>
            <person name="van Dijk A."/>
            <person name="van Heerden A."/>
            <person name="van Vuuren N."/>
            <person name="Yilmaz N."/>
            <person name="Duong T.A."/>
            <person name="van der Merwe N.A."/>
            <person name="Wingfield M.J."/>
            <person name="Wingfield B.D."/>
        </authorList>
    </citation>
    <scope>NUCLEOTIDE SEQUENCE [LARGE SCALE GENOMIC DNA]</scope>
    <source>
        <strain evidence="8 9">CMW 18300</strain>
    </source>
</reference>
<dbReference type="EMBL" id="JAWRVE010000165">
    <property type="protein sequence ID" value="KAL1852048.1"/>
    <property type="molecule type" value="Genomic_DNA"/>
</dbReference>
<evidence type="ECO:0000313" key="8">
    <source>
        <dbReference type="EMBL" id="KAL1852048.1"/>
    </source>
</evidence>
<keyword evidence="2 6" id="KW-0812">Transmembrane</keyword>
<organism evidence="8 9">
    <name type="scientific">Diaporthe australafricana</name>
    <dbReference type="NCBI Taxonomy" id="127596"/>
    <lineage>
        <taxon>Eukaryota</taxon>
        <taxon>Fungi</taxon>
        <taxon>Dikarya</taxon>
        <taxon>Ascomycota</taxon>
        <taxon>Pezizomycotina</taxon>
        <taxon>Sordariomycetes</taxon>
        <taxon>Sordariomycetidae</taxon>
        <taxon>Diaporthales</taxon>
        <taxon>Diaporthaceae</taxon>
        <taxon>Diaporthe</taxon>
    </lineage>
</organism>
<feature type="transmembrane region" description="Helical" evidence="6">
    <location>
        <begin position="458"/>
        <end position="476"/>
    </location>
</feature>
<feature type="transmembrane region" description="Helical" evidence="6">
    <location>
        <begin position="345"/>
        <end position="367"/>
    </location>
</feature>
<feature type="transmembrane region" description="Helical" evidence="6">
    <location>
        <begin position="84"/>
        <end position="104"/>
    </location>
</feature>
<feature type="transmembrane region" description="Helical" evidence="6">
    <location>
        <begin position="307"/>
        <end position="333"/>
    </location>
</feature>
<evidence type="ECO:0000313" key="9">
    <source>
        <dbReference type="Proteomes" id="UP001583177"/>
    </source>
</evidence>
<keyword evidence="4 6" id="KW-0472">Membrane</keyword>
<evidence type="ECO:0000256" key="5">
    <source>
        <dbReference type="SAM" id="MobiDB-lite"/>
    </source>
</evidence>
<dbReference type="Proteomes" id="UP001583177">
    <property type="component" value="Unassembled WGS sequence"/>
</dbReference>
<dbReference type="InterPro" id="IPR020846">
    <property type="entry name" value="MFS_dom"/>
</dbReference>
<dbReference type="SUPFAM" id="SSF103473">
    <property type="entry name" value="MFS general substrate transporter"/>
    <property type="match status" value="1"/>
</dbReference>
<feature type="transmembrane region" description="Helical" evidence="6">
    <location>
        <begin position="482"/>
        <end position="502"/>
    </location>
</feature>
<comment type="subcellular location">
    <subcellularLocation>
        <location evidence="1">Membrane</location>
        <topology evidence="1">Multi-pass membrane protein</topology>
    </subcellularLocation>
</comment>
<feature type="transmembrane region" description="Helical" evidence="6">
    <location>
        <begin position="116"/>
        <end position="137"/>
    </location>
</feature>
<dbReference type="InterPro" id="IPR036259">
    <property type="entry name" value="MFS_trans_sf"/>
</dbReference>
<dbReference type="PROSITE" id="PS50850">
    <property type="entry name" value="MFS"/>
    <property type="match status" value="1"/>
</dbReference>
<evidence type="ECO:0000256" key="1">
    <source>
        <dbReference type="ARBA" id="ARBA00004141"/>
    </source>
</evidence>
<dbReference type="Gene3D" id="1.20.1250.20">
    <property type="entry name" value="MFS general substrate transporter like domains"/>
    <property type="match status" value="1"/>
</dbReference>
<feature type="region of interest" description="Disordered" evidence="5">
    <location>
        <begin position="1"/>
        <end position="37"/>
    </location>
</feature>
<protein>
    <recommendedName>
        <fullName evidence="7">Major facilitator superfamily (MFS) profile domain-containing protein</fullName>
    </recommendedName>
</protein>
<sequence length="519" mass="56662">MDTDTTTLEPEKVNGGSSGEPVLSDDDNTVSGFATDNDVAVDRMENGISKPKEKGLASDSEALDWDQDPENPFNWPTAKKWQQVAMCSSFGFLASIGTSIMSPATTQLQEEFGVGITQSIVPLSLYVFALALGPVLGGPLSETIGRYSTYTVLGTLGALFTLGCGFVHSFAGLCILRFLAGFCFAPSLAVSAGLLNDVFKPMERGLPSALFILTPFLGPGVAPLIGAFVVNRKGWRWTQWTMLFFYVQAMIVGVVWGRETYAPVLRRRKAKKLGIAVPPSPPLWTQVKLFVTVALVRPVHMLFTEPIIAFVCLYVACEFATLFCFFASVPFVFGRIYHFGIEEVGLVYISIVVGCLLGFVTIVICDICFYRPQVSRHPPHQVPPEYRLFPAMIGSLLVPVGIFWFGWTARPSISWASPAVAIMPFAWGNMCLFVSTTQYMVDTYHGSTVASAMSANSLARYGLAGAFPLFTVQMYQNLGVGWATSLLGFIAVALLPVPWALFKFGKAIRAKSRYETASY</sequence>
<name>A0ABR3W345_9PEZI</name>
<feature type="transmembrane region" description="Helical" evidence="6">
    <location>
        <begin position="175"/>
        <end position="196"/>
    </location>
</feature>
<dbReference type="PANTHER" id="PTHR23502">
    <property type="entry name" value="MAJOR FACILITATOR SUPERFAMILY"/>
    <property type="match status" value="1"/>
</dbReference>
<feature type="domain" description="Major facilitator superfamily (MFS) profile" evidence="7">
    <location>
        <begin position="83"/>
        <end position="511"/>
    </location>
</feature>
<feature type="transmembrane region" description="Helical" evidence="6">
    <location>
        <begin position="413"/>
        <end position="437"/>
    </location>
</feature>
<dbReference type="InterPro" id="IPR011701">
    <property type="entry name" value="MFS"/>
</dbReference>